<evidence type="ECO:0000256" key="9">
    <source>
        <dbReference type="ARBA" id="ARBA00023136"/>
    </source>
</evidence>
<keyword evidence="10 11" id="KW-0998">Cell outer membrane</keyword>
<feature type="domain" description="TonB-dependent receptor plug" evidence="15">
    <location>
        <begin position="58"/>
        <end position="166"/>
    </location>
</feature>
<feature type="signal peptide" evidence="13">
    <location>
        <begin position="1"/>
        <end position="26"/>
    </location>
</feature>
<sequence length="766" mass="82744">MRTKLYATVAHMAVMIAIAVPQLAHAQTEASAPENEEVDSATPQGEIIVTAQKRSQRVADIPISITALSGATLEKLRITQSDQLVAVTPGLAWGGATGKSKPAIFLRGVGVDDYHSTSNSPVGTYSDGVYMGNSFGYGQLVLDLDRIEVLRGPQGTLWGKNTTGGVINYIPRLAEVGEDANMSAELGVGKYGGLTTKLAAGIPLTDTLAVRVAFGRERTTGYYTPVAGSADEHGKSTWYGVRGSIAYEPSANVSIVGELNYSNLDGEAPPMKLLGTFDPATFFNFAPCTAADSGQLGTSCVDAFGYSSSADPYETSGTMDSTERVTTFAPILKIEIGLGDYTLNSLTSYSRSKRRFQQDADFSPSPYQWNFFNDDFESGSQELRLSSPTTGKLSWMLGLYGYNDKAVSYNTSSSPAFAATQIAGFYTNKSQSYGAFADATYHVTEKLNVTVGARYTRDQRQFNGRLINYAAVPDGIYDQETVLANNLGPRIDFSPGTSRSDDNLSGRIVADYHFTDRFMAFASFSRGFKGGDANSGAAKPVDFYITGPEHLTAYEAGIKGDIIPGLLTTETSGFYYDYRDAQVYIQLLDDDPNDDVIYRSTLSNAGKVKIYGIDGNLSLTPTRNLTVDFNYAYLNSSYTSYQSSDGTIDYSGNVTPFAAKWQLNGRISHTLPLGGEMSLDTGVNVAYRSMAYFTSDNDPIVSQPAYTLVDLNASLNINKNVSISGWIKNVTDKFYWSGGYSLAAYGVNFLMPGAPRTFGGSVRLNF</sequence>
<keyword evidence="9 11" id="KW-0472">Membrane</keyword>
<dbReference type="EMBL" id="JACIJC010000002">
    <property type="protein sequence ID" value="MBB5685674.1"/>
    <property type="molecule type" value="Genomic_DNA"/>
</dbReference>
<evidence type="ECO:0000256" key="10">
    <source>
        <dbReference type="ARBA" id="ARBA00023237"/>
    </source>
</evidence>
<comment type="caution">
    <text evidence="16">The sequence shown here is derived from an EMBL/GenBank/DDBJ whole genome shotgun (WGS) entry which is preliminary data.</text>
</comment>
<keyword evidence="6" id="KW-0408">Iron</keyword>
<dbReference type="Pfam" id="PF07715">
    <property type="entry name" value="Plug"/>
    <property type="match status" value="1"/>
</dbReference>
<keyword evidence="5 11" id="KW-0812">Transmembrane</keyword>
<evidence type="ECO:0000256" key="6">
    <source>
        <dbReference type="ARBA" id="ARBA00023004"/>
    </source>
</evidence>
<keyword evidence="3 11" id="KW-1134">Transmembrane beta strand</keyword>
<proteinExistence type="inferred from homology"/>
<comment type="subcellular location">
    <subcellularLocation>
        <location evidence="1 11">Cell outer membrane</location>
        <topology evidence="1 11">Multi-pass membrane protein</topology>
    </subcellularLocation>
</comment>
<evidence type="ECO:0000256" key="3">
    <source>
        <dbReference type="ARBA" id="ARBA00022452"/>
    </source>
</evidence>
<keyword evidence="7" id="KW-0406">Ion transport</keyword>
<dbReference type="CDD" id="cd01347">
    <property type="entry name" value="ligand_gated_channel"/>
    <property type="match status" value="1"/>
</dbReference>
<evidence type="ECO:0000256" key="8">
    <source>
        <dbReference type="ARBA" id="ARBA00023077"/>
    </source>
</evidence>
<keyword evidence="2 11" id="KW-0813">Transport</keyword>
<dbReference type="Proteomes" id="UP000549617">
    <property type="component" value="Unassembled WGS sequence"/>
</dbReference>
<accession>A0A7W9AHQ5</accession>
<keyword evidence="4" id="KW-0410">Iron transport</keyword>
<name>A0A7W9AHQ5_9SPHN</name>
<feature type="domain" description="TonB-dependent receptor-like beta-barrel" evidence="14">
    <location>
        <begin position="331"/>
        <end position="730"/>
    </location>
</feature>
<dbReference type="GO" id="GO:0009279">
    <property type="term" value="C:cell outer membrane"/>
    <property type="evidence" value="ECO:0007669"/>
    <property type="project" value="UniProtKB-SubCell"/>
</dbReference>
<dbReference type="SUPFAM" id="SSF56935">
    <property type="entry name" value="Porins"/>
    <property type="match status" value="1"/>
</dbReference>
<dbReference type="AlphaFoldDB" id="A0A7W9AHQ5"/>
<dbReference type="Gene3D" id="2.40.170.20">
    <property type="entry name" value="TonB-dependent receptor, beta-barrel domain"/>
    <property type="match status" value="1"/>
</dbReference>
<keyword evidence="8 12" id="KW-0798">TonB box</keyword>
<comment type="similarity">
    <text evidence="11 12">Belongs to the TonB-dependent receptor family.</text>
</comment>
<keyword evidence="17" id="KW-1185">Reference proteome</keyword>
<reference evidence="16 17" key="1">
    <citation type="submission" date="2020-08" db="EMBL/GenBank/DDBJ databases">
        <title>Genomic Encyclopedia of Type Strains, Phase IV (KMG-IV): sequencing the most valuable type-strain genomes for metagenomic binning, comparative biology and taxonomic classification.</title>
        <authorList>
            <person name="Goeker M."/>
        </authorList>
    </citation>
    <scope>NUCLEOTIDE SEQUENCE [LARGE SCALE GENOMIC DNA]</scope>
    <source>
        <strain evidence="16 17">DSM 25079</strain>
    </source>
</reference>
<evidence type="ECO:0000256" key="12">
    <source>
        <dbReference type="RuleBase" id="RU003357"/>
    </source>
</evidence>
<evidence type="ECO:0000256" key="13">
    <source>
        <dbReference type="SAM" id="SignalP"/>
    </source>
</evidence>
<dbReference type="PROSITE" id="PS52016">
    <property type="entry name" value="TONB_DEPENDENT_REC_3"/>
    <property type="match status" value="1"/>
</dbReference>
<evidence type="ECO:0000256" key="7">
    <source>
        <dbReference type="ARBA" id="ARBA00023065"/>
    </source>
</evidence>
<evidence type="ECO:0000259" key="15">
    <source>
        <dbReference type="Pfam" id="PF07715"/>
    </source>
</evidence>
<dbReference type="InterPro" id="IPR012910">
    <property type="entry name" value="Plug_dom"/>
</dbReference>
<keyword evidence="16" id="KW-0675">Receptor</keyword>
<dbReference type="InterPro" id="IPR039426">
    <property type="entry name" value="TonB-dep_rcpt-like"/>
</dbReference>
<evidence type="ECO:0000313" key="16">
    <source>
        <dbReference type="EMBL" id="MBB5685674.1"/>
    </source>
</evidence>
<evidence type="ECO:0000256" key="5">
    <source>
        <dbReference type="ARBA" id="ARBA00022692"/>
    </source>
</evidence>
<dbReference type="PANTHER" id="PTHR32552:SF81">
    <property type="entry name" value="TONB-DEPENDENT OUTER MEMBRANE RECEPTOR"/>
    <property type="match status" value="1"/>
</dbReference>
<protein>
    <submittedName>
        <fullName evidence="16">Iron complex outermembrane receptor protein</fullName>
    </submittedName>
</protein>
<feature type="chain" id="PRO_5030642039" evidence="13">
    <location>
        <begin position="27"/>
        <end position="766"/>
    </location>
</feature>
<dbReference type="Pfam" id="PF00593">
    <property type="entry name" value="TonB_dep_Rec_b-barrel"/>
    <property type="match status" value="1"/>
</dbReference>
<dbReference type="InterPro" id="IPR000531">
    <property type="entry name" value="Beta-barrel_TonB"/>
</dbReference>
<evidence type="ECO:0000256" key="11">
    <source>
        <dbReference type="PROSITE-ProRule" id="PRU01360"/>
    </source>
</evidence>
<evidence type="ECO:0000313" key="17">
    <source>
        <dbReference type="Proteomes" id="UP000549617"/>
    </source>
</evidence>
<evidence type="ECO:0000256" key="4">
    <source>
        <dbReference type="ARBA" id="ARBA00022496"/>
    </source>
</evidence>
<organism evidence="16 17">
    <name type="scientific">Sphingobium boeckii</name>
    <dbReference type="NCBI Taxonomy" id="1082345"/>
    <lineage>
        <taxon>Bacteria</taxon>
        <taxon>Pseudomonadati</taxon>
        <taxon>Pseudomonadota</taxon>
        <taxon>Alphaproteobacteria</taxon>
        <taxon>Sphingomonadales</taxon>
        <taxon>Sphingomonadaceae</taxon>
        <taxon>Sphingobium</taxon>
    </lineage>
</organism>
<dbReference type="InterPro" id="IPR036942">
    <property type="entry name" value="Beta-barrel_TonB_sf"/>
</dbReference>
<evidence type="ECO:0000256" key="2">
    <source>
        <dbReference type="ARBA" id="ARBA00022448"/>
    </source>
</evidence>
<dbReference type="PANTHER" id="PTHR32552">
    <property type="entry name" value="FERRICHROME IRON RECEPTOR-RELATED"/>
    <property type="match status" value="1"/>
</dbReference>
<dbReference type="RefSeq" id="WP_184017185.1">
    <property type="nucleotide sequence ID" value="NZ_JACIJC010000002.1"/>
</dbReference>
<evidence type="ECO:0000256" key="1">
    <source>
        <dbReference type="ARBA" id="ARBA00004571"/>
    </source>
</evidence>
<gene>
    <name evidence="16" type="ORF">FHS49_001682</name>
</gene>
<dbReference type="GO" id="GO:0006826">
    <property type="term" value="P:iron ion transport"/>
    <property type="evidence" value="ECO:0007669"/>
    <property type="project" value="UniProtKB-KW"/>
</dbReference>
<keyword evidence="13" id="KW-0732">Signal</keyword>
<evidence type="ECO:0000259" key="14">
    <source>
        <dbReference type="Pfam" id="PF00593"/>
    </source>
</evidence>